<feature type="compositionally biased region" description="Polar residues" evidence="1">
    <location>
        <begin position="287"/>
        <end position="304"/>
    </location>
</feature>
<dbReference type="Proteomes" id="UP000054279">
    <property type="component" value="Unassembled WGS sequence"/>
</dbReference>
<dbReference type="OrthoDB" id="3270175at2759"/>
<gene>
    <name evidence="2" type="ORF">M422DRAFT_264651</name>
</gene>
<proteinExistence type="predicted"/>
<feature type="region of interest" description="Disordered" evidence="1">
    <location>
        <begin position="1"/>
        <end position="138"/>
    </location>
</feature>
<evidence type="ECO:0000256" key="1">
    <source>
        <dbReference type="SAM" id="MobiDB-lite"/>
    </source>
</evidence>
<reference evidence="2 3" key="1">
    <citation type="submission" date="2014-06" db="EMBL/GenBank/DDBJ databases">
        <title>Evolutionary Origins and Diversification of the Mycorrhizal Mutualists.</title>
        <authorList>
            <consortium name="DOE Joint Genome Institute"/>
            <consortium name="Mycorrhizal Genomics Consortium"/>
            <person name="Kohler A."/>
            <person name="Kuo A."/>
            <person name="Nagy L.G."/>
            <person name="Floudas D."/>
            <person name="Copeland A."/>
            <person name="Barry K.W."/>
            <person name="Cichocki N."/>
            <person name="Veneault-Fourrey C."/>
            <person name="LaButti K."/>
            <person name="Lindquist E.A."/>
            <person name="Lipzen A."/>
            <person name="Lundell T."/>
            <person name="Morin E."/>
            <person name="Murat C."/>
            <person name="Riley R."/>
            <person name="Ohm R."/>
            <person name="Sun H."/>
            <person name="Tunlid A."/>
            <person name="Henrissat B."/>
            <person name="Grigoriev I.V."/>
            <person name="Hibbett D.S."/>
            <person name="Martin F."/>
        </authorList>
    </citation>
    <scope>NUCLEOTIDE SEQUENCE [LARGE SCALE GENOMIC DNA]</scope>
    <source>
        <strain evidence="2 3">SS14</strain>
    </source>
</reference>
<protein>
    <recommendedName>
        <fullName evidence="4">Retrotransposon gag domain-containing protein</fullName>
    </recommendedName>
</protein>
<accession>A0A0C9UF78</accession>
<sequence length="383" mass="41422">MSTQTQTVTHVSSSLQPKSNPGFLTAQDQRADCQRHTQSRGLIDSQGHPLGSLPPPTRPCRQMAGTTDTSGLPGPPPGDNPRENNDSNHGNQSPHPSRNNSPRGSTGEGGDGPLDDGDDGDGGPPPDPPPDGNDPINFVDDVRCELRSLLSGGRESSSKVRAPDPFDGPVTELCIGLEESQVHPNLLKGTALEFFEPYIPAEDDPDYVEPTFFTDWIAFKQILFDNFGSTFLEEEAEMALEKLAFPDGGRATKYFIQFTKYKARTNFVMKISDTSFFNSTPITGNTMSNNSLGNTGRSSGSNKTTSDKGKTKQKSLVAAECCFSSSGLTGTNRRNQLLPQTFEALQLLKNVFQVGDVIDALAAELEEYGIVETNLIDNDVFNV</sequence>
<dbReference type="HOGENOM" id="CLU_721926_0_0_1"/>
<evidence type="ECO:0000313" key="2">
    <source>
        <dbReference type="EMBL" id="KIJ33389.1"/>
    </source>
</evidence>
<organism evidence="2 3">
    <name type="scientific">Sphaerobolus stellatus (strain SS14)</name>
    <dbReference type="NCBI Taxonomy" id="990650"/>
    <lineage>
        <taxon>Eukaryota</taxon>
        <taxon>Fungi</taxon>
        <taxon>Dikarya</taxon>
        <taxon>Basidiomycota</taxon>
        <taxon>Agaricomycotina</taxon>
        <taxon>Agaricomycetes</taxon>
        <taxon>Phallomycetidae</taxon>
        <taxon>Geastrales</taxon>
        <taxon>Sphaerobolaceae</taxon>
        <taxon>Sphaerobolus</taxon>
    </lineage>
</organism>
<feature type="compositionally biased region" description="Pro residues" evidence="1">
    <location>
        <begin position="123"/>
        <end position="132"/>
    </location>
</feature>
<dbReference type="AlphaFoldDB" id="A0A0C9UF78"/>
<evidence type="ECO:0000313" key="3">
    <source>
        <dbReference type="Proteomes" id="UP000054279"/>
    </source>
</evidence>
<evidence type="ECO:0008006" key="4">
    <source>
        <dbReference type="Google" id="ProtNLM"/>
    </source>
</evidence>
<feature type="region of interest" description="Disordered" evidence="1">
    <location>
        <begin position="287"/>
        <end position="312"/>
    </location>
</feature>
<dbReference type="EMBL" id="KN837213">
    <property type="protein sequence ID" value="KIJ33389.1"/>
    <property type="molecule type" value="Genomic_DNA"/>
</dbReference>
<keyword evidence="3" id="KW-1185">Reference proteome</keyword>
<feature type="compositionally biased region" description="Polar residues" evidence="1">
    <location>
        <begin position="87"/>
        <end position="104"/>
    </location>
</feature>
<name>A0A0C9UF78_SPHS4</name>
<feature type="compositionally biased region" description="Low complexity" evidence="1">
    <location>
        <begin position="1"/>
        <end position="14"/>
    </location>
</feature>